<dbReference type="SUPFAM" id="SSF56059">
    <property type="entry name" value="Glutathione synthetase ATP-binding domain-like"/>
    <property type="match status" value="1"/>
</dbReference>
<feature type="region of interest" description="Disordered" evidence="4">
    <location>
        <begin position="82"/>
        <end position="272"/>
    </location>
</feature>
<protein>
    <submittedName>
        <fullName evidence="6">Tubulin polyglutamylase TTLL4-like</fullName>
    </submittedName>
</protein>
<dbReference type="PANTHER" id="PTHR12241:SF162">
    <property type="entry name" value="TUBULIN MONOGLUTAMYLASE TTLL4"/>
    <property type="match status" value="1"/>
</dbReference>
<keyword evidence="5" id="KW-1185">Reference proteome</keyword>
<evidence type="ECO:0000313" key="6">
    <source>
        <dbReference type="RefSeq" id="XP_006821072.1"/>
    </source>
</evidence>
<dbReference type="PROSITE" id="PS51221">
    <property type="entry name" value="TTL"/>
    <property type="match status" value="1"/>
</dbReference>
<evidence type="ECO:0000256" key="3">
    <source>
        <dbReference type="ARBA" id="ARBA00022840"/>
    </source>
</evidence>
<accession>A0ABM0MM31</accession>
<dbReference type="Gene3D" id="3.30.470.20">
    <property type="entry name" value="ATP-grasp fold, B domain"/>
    <property type="match status" value="1"/>
</dbReference>
<feature type="compositionally biased region" description="Polar residues" evidence="4">
    <location>
        <begin position="165"/>
        <end position="183"/>
    </location>
</feature>
<keyword evidence="1" id="KW-0436">Ligase</keyword>
<evidence type="ECO:0000313" key="5">
    <source>
        <dbReference type="Proteomes" id="UP000694865"/>
    </source>
</evidence>
<feature type="region of interest" description="Disordered" evidence="4">
    <location>
        <begin position="858"/>
        <end position="950"/>
    </location>
</feature>
<feature type="compositionally biased region" description="Acidic residues" evidence="4">
    <location>
        <begin position="242"/>
        <end position="266"/>
    </location>
</feature>
<dbReference type="InterPro" id="IPR004344">
    <property type="entry name" value="TTL/TTLL_fam"/>
</dbReference>
<dbReference type="PANTHER" id="PTHR12241">
    <property type="entry name" value="TUBULIN POLYGLUTAMYLASE"/>
    <property type="match status" value="1"/>
</dbReference>
<dbReference type="GeneID" id="100371126"/>
<evidence type="ECO:0000256" key="2">
    <source>
        <dbReference type="ARBA" id="ARBA00022741"/>
    </source>
</evidence>
<feature type="compositionally biased region" description="Polar residues" evidence="4">
    <location>
        <begin position="902"/>
        <end position="928"/>
    </location>
</feature>
<keyword evidence="3" id="KW-0067">ATP-binding</keyword>
<dbReference type="Proteomes" id="UP000694865">
    <property type="component" value="Unplaced"/>
</dbReference>
<evidence type="ECO:0000256" key="4">
    <source>
        <dbReference type="SAM" id="MobiDB-lite"/>
    </source>
</evidence>
<name>A0ABM0MM31_SACKO</name>
<reference evidence="6" key="1">
    <citation type="submission" date="2025-08" db="UniProtKB">
        <authorList>
            <consortium name="RefSeq"/>
        </authorList>
    </citation>
    <scope>IDENTIFICATION</scope>
    <source>
        <tissue evidence="6">Testes</tissue>
    </source>
</reference>
<sequence>MSFSANGVTTKSAMASASDYEQLRATLQRGLDNLVLSNNHKQLPLRKQTHRPMLKYNTSVSSSSPQPLMVNGNDDVSTDISPKATRVHSRPASAKDIRSPKPPLIIRSSNSTGNISNINSSNPVHSKSFMKPKTPAHVLSRTSADRERTRYTTNNKPLSAKKTSKQVTMQLPNKTPNLKNSKPTYKGHENGVRQNADGACKKGRVRDKSYDNEEWSDVDEHEEFDEDLTSERSPGDGSSFIYEDDGDEDDGIDGLDDDLPDGDDSDGYSTASTLSRNSSALLYSGRHSAKKFTAEKLDSIANEIDRTSIGSRASMRLYQPVVVDGDEIQPALTPSLFSNTPPTINFITQYEKVAQLPWELRKLLKWRMSPITPHVVKNCIARSGFRATKKSHDWLGYWGKHMKAIGFKAVREYQKVNHFPGSFQIGRKDRLWRNLSRMQVHFGKKEFGFFPQTFVLPYDIKLLKRAWEDGGTKQKWILKPPASARGIGIKVIHKWSQIPRRRPVLVQRYLSKPFLINGSKFDLRIYVYVTNYDPLRVYVFEDGLVRFATMKYSSSMKSLSNKFMHLTNYSINKKNSEFTPNDDETVCQGHKWSLKALWGYMRKNDIDSNKVWDSIKDIVIKTIISSEAAVNSLVKSNVRRRYCCHELFGFDVMLDDNLKPWIIEVNISPSLHSNSSLDVNIKGQMIKDLLNLAGFQLPDKRDIYPHVPPTSSAISTEYRCVFTDKKLWNVPVSKDERAKHAFYIQKHLDDQCRMTILDTLTPDDIRILSETEDEYSRRGYFQRVFPSPTSHNYLRYFEQPRYYNILMDEWVRKYHKQPARGIGLLEEYCREGVHVGSSDSSHVWMPISSYLIVRDTRSTSATHRKDAPPELKTSSSTSSLPRLRRRVAKSRSVQQYHGPGHTSVSNGHSAQSSSGRTISTPSVISLTSRPPPYPVTTKPRVVRQEETSTS</sequence>
<gene>
    <name evidence="6" type="primary">LOC100371126</name>
</gene>
<feature type="compositionally biased region" description="Low complexity" evidence="4">
    <location>
        <begin position="105"/>
        <end position="122"/>
    </location>
</feature>
<dbReference type="Pfam" id="PF03133">
    <property type="entry name" value="TTL"/>
    <property type="match status" value="1"/>
</dbReference>
<evidence type="ECO:0000256" key="1">
    <source>
        <dbReference type="ARBA" id="ARBA00022598"/>
    </source>
</evidence>
<proteinExistence type="predicted"/>
<dbReference type="RefSeq" id="XP_006821072.1">
    <property type="nucleotide sequence ID" value="XM_006821009.1"/>
</dbReference>
<feature type="compositionally biased region" description="Acidic residues" evidence="4">
    <location>
        <begin position="212"/>
        <end position="228"/>
    </location>
</feature>
<keyword evidence="2" id="KW-0547">Nucleotide-binding</keyword>
<organism evidence="5 6">
    <name type="scientific">Saccoglossus kowalevskii</name>
    <name type="common">Acorn worm</name>
    <dbReference type="NCBI Taxonomy" id="10224"/>
    <lineage>
        <taxon>Eukaryota</taxon>
        <taxon>Metazoa</taxon>
        <taxon>Hemichordata</taxon>
        <taxon>Enteropneusta</taxon>
        <taxon>Harrimaniidae</taxon>
        <taxon>Saccoglossus</taxon>
    </lineage>
</organism>